<keyword evidence="12" id="KW-1185">Reference proteome</keyword>
<accession>A0A1A0GNY6</accession>
<sequence>MSDLQLQKRLLTPFLSKNIPPIPEENERREYPKKVNPLSYLFFWWLHPVMKVGYKRTLTPADMYTLNDNIKVETLTRKFQEIFRTRLEKAQHAHVLAKVTLRGETMETSSIPYADDVRDLELSKHFLTISLFLTFKWQYSLACTFLVLASVGSTTAPLLTKELIKFVEYRVLDIDVNMGSGVGYALGSSFLVLVVGLLMNHTFQNAMLTGAQAKAVLTKSILDKSFKLNGQLKHDYPVSKITSMMGTDLARIDFAMGFQPFLVSFPVAVGIAIGILCHNIGASAMVGIGLTFVFIVLMGLVTKKLFAYRASANKYTDTRVNYMKEVLSNLKMIKFYSWENPYLDRITENRTKEMHIIYNMQMIRNMIVSVAMSLTLFASMASFLVVYATLGSTKSPADIFSSVSLFN</sequence>
<dbReference type="InterPro" id="IPR011527">
    <property type="entry name" value="ABC1_TM_dom"/>
</dbReference>
<dbReference type="Proteomes" id="UP000092555">
    <property type="component" value="Unassembled WGS sequence"/>
</dbReference>
<feature type="transmembrane region" description="Helical" evidence="9">
    <location>
        <begin position="282"/>
        <end position="301"/>
    </location>
</feature>
<name>A0A1A0GNY6_9ASCO</name>
<evidence type="ECO:0000256" key="8">
    <source>
        <dbReference type="ARBA" id="ARBA00023136"/>
    </source>
</evidence>
<feature type="transmembrane region" description="Helical" evidence="9">
    <location>
        <begin position="179"/>
        <end position="199"/>
    </location>
</feature>
<dbReference type="AlphaFoldDB" id="A0A1A0GNY6"/>
<evidence type="ECO:0000256" key="5">
    <source>
        <dbReference type="ARBA" id="ARBA00022741"/>
    </source>
</evidence>
<keyword evidence="3" id="KW-0813">Transport</keyword>
<comment type="caution">
    <text evidence="11">The sequence shown here is derived from an EMBL/GenBank/DDBJ whole genome shotgun (WGS) entry which is preliminary data.</text>
</comment>
<feature type="non-terminal residue" evidence="11">
    <location>
        <position position="407"/>
    </location>
</feature>
<evidence type="ECO:0000256" key="4">
    <source>
        <dbReference type="ARBA" id="ARBA00022692"/>
    </source>
</evidence>
<dbReference type="RefSeq" id="XP_018709216.1">
    <property type="nucleotide sequence ID" value="XM_018858278.1"/>
</dbReference>
<dbReference type="Gene3D" id="1.20.1560.10">
    <property type="entry name" value="ABC transporter type 1, transmembrane domain"/>
    <property type="match status" value="1"/>
</dbReference>
<feature type="transmembrane region" description="Helical" evidence="9">
    <location>
        <begin position="254"/>
        <end position="276"/>
    </location>
</feature>
<keyword evidence="8 9" id="KW-0472">Membrane</keyword>
<dbReference type="STRING" id="869754.A0A1A0GNY6"/>
<feature type="transmembrane region" description="Helical" evidence="9">
    <location>
        <begin position="139"/>
        <end position="159"/>
    </location>
</feature>
<reference evidence="11 12" key="1">
    <citation type="submission" date="2016-05" db="EMBL/GenBank/DDBJ databases">
        <title>Comparative genomics of biotechnologically important yeasts.</title>
        <authorList>
            <consortium name="DOE Joint Genome Institute"/>
            <person name="Riley R."/>
            <person name="Haridas S."/>
            <person name="Wolfe K.H."/>
            <person name="Lopes M.R."/>
            <person name="Hittinger C.T."/>
            <person name="Goker M."/>
            <person name="Salamov A."/>
            <person name="Wisecaver J."/>
            <person name="Long T.M."/>
            <person name="Aerts A.L."/>
            <person name="Barry K."/>
            <person name="Choi C."/>
            <person name="Clum A."/>
            <person name="Coughlan A.Y."/>
            <person name="Deshpande S."/>
            <person name="Douglass A.P."/>
            <person name="Hanson S.J."/>
            <person name="Klenk H.-P."/>
            <person name="LaButti K."/>
            <person name="Lapidus A."/>
            <person name="Lindquist E."/>
            <person name="Lipzen A."/>
            <person name="Meier-kolthoff J.P."/>
            <person name="Ohm R.A."/>
            <person name="Otillar R.P."/>
            <person name="Pangilinan J."/>
            <person name="Peng Y."/>
            <person name="Rokas A."/>
            <person name="Rosa C.A."/>
            <person name="Scheuner C."/>
            <person name="Sibirny A.A."/>
            <person name="Slot J.C."/>
            <person name="Stielow J.B."/>
            <person name="Sun H."/>
            <person name="Kurtzman C.P."/>
            <person name="Blackwell M."/>
            <person name="Grigoriev I.V."/>
            <person name="Jeffries T.W."/>
        </authorList>
    </citation>
    <scope>NUCLEOTIDE SEQUENCE [LARGE SCALE GENOMIC DNA]</scope>
    <source>
        <strain evidence="11 12">NRRL YB-4993</strain>
    </source>
</reference>
<evidence type="ECO:0000256" key="2">
    <source>
        <dbReference type="ARBA" id="ARBA00009726"/>
    </source>
</evidence>
<comment type="similarity">
    <text evidence="2">Belongs to the ABC transporter superfamily. ABCC family. Conjugate transporter (TC 3.A.1.208) subfamily.</text>
</comment>
<organism evidence="11 12">
    <name type="scientific">Metschnikowia bicuspidata var. bicuspidata NRRL YB-4993</name>
    <dbReference type="NCBI Taxonomy" id="869754"/>
    <lineage>
        <taxon>Eukaryota</taxon>
        <taxon>Fungi</taxon>
        <taxon>Dikarya</taxon>
        <taxon>Ascomycota</taxon>
        <taxon>Saccharomycotina</taxon>
        <taxon>Pichiomycetes</taxon>
        <taxon>Metschnikowiaceae</taxon>
        <taxon>Metschnikowia</taxon>
    </lineage>
</organism>
<evidence type="ECO:0000256" key="1">
    <source>
        <dbReference type="ARBA" id="ARBA00004141"/>
    </source>
</evidence>
<evidence type="ECO:0000256" key="3">
    <source>
        <dbReference type="ARBA" id="ARBA00022448"/>
    </source>
</evidence>
<keyword evidence="4 9" id="KW-0812">Transmembrane</keyword>
<evidence type="ECO:0000259" key="10">
    <source>
        <dbReference type="PROSITE" id="PS50929"/>
    </source>
</evidence>
<evidence type="ECO:0000313" key="12">
    <source>
        <dbReference type="Proteomes" id="UP000092555"/>
    </source>
</evidence>
<keyword evidence="6" id="KW-0067">ATP-binding</keyword>
<dbReference type="Pfam" id="PF00664">
    <property type="entry name" value="ABC_membrane"/>
    <property type="match status" value="1"/>
</dbReference>
<gene>
    <name evidence="11" type="ORF">METBIDRAFT_48213</name>
</gene>
<evidence type="ECO:0000313" key="11">
    <source>
        <dbReference type="EMBL" id="OBA13454.1"/>
    </source>
</evidence>
<proteinExistence type="inferred from homology"/>
<dbReference type="InterPro" id="IPR036640">
    <property type="entry name" value="ABC1_TM_sf"/>
</dbReference>
<evidence type="ECO:0000256" key="9">
    <source>
        <dbReference type="SAM" id="Phobius"/>
    </source>
</evidence>
<dbReference type="PANTHER" id="PTHR24223:SF456">
    <property type="entry name" value="MULTIDRUG RESISTANCE-ASSOCIATED PROTEIN LETHAL(2)03659"/>
    <property type="match status" value="1"/>
</dbReference>
<dbReference type="GO" id="GO:0005524">
    <property type="term" value="F:ATP binding"/>
    <property type="evidence" value="ECO:0007669"/>
    <property type="project" value="UniProtKB-KW"/>
</dbReference>
<dbReference type="InterPro" id="IPR050173">
    <property type="entry name" value="ABC_transporter_C-like"/>
</dbReference>
<dbReference type="GO" id="GO:0005886">
    <property type="term" value="C:plasma membrane"/>
    <property type="evidence" value="ECO:0007669"/>
    <property type="project" value="TreeGrafter"/>
</dbReference>
<dbReference type="GeneID" id="30031254"/>
<protein>
    <recommendedName>
        <fullName evidence="10">ABC transmembrane type-1 domain-containing protein</fullName>
    </recommendedName>
</protein>
<dbReference type="OrthoDB" id="4090645at2759"/>
<dbReference type="PANTHER" id="PTHR24223">
    <property type="entry name" value="ATP-BINDING CASSETTE SUB-FAMILY C"/>
    <property type="match status" value="1"/>
</dbReference>
<keyword evidence="7 9" id="KW-1133">Transmembrane helix</keyword>
<keyword evidence="5" id="KW-0547">Nucleotide-binding</keyword>
<evidence type="ECO:0000256" key="7">
    <source>
        <dbReference type="ARBA" id="ARBA00022989"/>
    </source>
</evidence>
<dbReference type="SUPFAM" id="SSF90123">
    <property type="entry name" value="ABC transporter transmembrane region"/>
    <property type="match status" value="1"/>
</dbReference>
<feature type="domain" description="ABC transmembrane type-1" evidence="10">
    <location>
        <begin position="141"/>
        <end position="407"/>
    </location>
</feature>
<dbReference type="PROSITE" id="PS50929">
    <property type="entry name" value="ABC_TM1F"/>
    <property type="match status" value="1"/>
</dbReference>
<feature type="transmembrane region" description="Helical" evidence="9">
    <location>
        <begin position="366"/>
        <end position="390"/>
    </location>
</feature>
<dbReference type="EMBL" id="LXTC01000043">
    <property type="protein sequence ID" value="OBA13454.1"/>
    <property type="molecule type" value="Genomic_DNA"/>
</dbReference>
<comment type="subcellular location">
    <subcellularLocation>
        <location evidence="1">Membrane</location>
        <topology evidence="1">Multi-pass membrane protein</topology>
    </subcellularLocation>
</comment>
<evidence type="ECO:0000256" key="6">
    <source>
        <dbReference type="ARBA" id="ARBA00022840"/>
    </source>
</evidence>
<dbReference type="CDD" id="cd18597">
    <property type="entry name" value="ABC_6TM_YOR1_D1_like"/>
    <property type="match status" value="1"/>
</dbReference>
<dbReference type="GO" id="GO:0008559">
    <property type="term" value="F:ABC-type xenobiotic transporter activity"/>
    <property type="evidence" value="ECO:0007669"/>
    <property type="project" value="TreeGrafter"/>
</dbReference>